<dbReference type="FunFam" id="3.30.565.10:FF:000006">
    <property type="entry name" value="Sensor histidine kinase WalK"/>
    <property type="match status" value="1"/>
</dbReference>
<dbReference type="Gene3D" id="3.30.565.10">
    <property type="entry name" value="Histidine kinase-like ATPase, C-terminal domain"/>
    <property type="match status" value="1"/>
</dbReference>
<dbReference type="InterPro" id="IPR005467">
    <property type="entry name" value="His_kinase_dom"/>
</dbReference>
<dbReference type="OrthoDB" id="9757990at2"/>
<protein>
    <recommendedName>
        <fullName evidence="2">histidine kinase</fullName>
        <ecNumber evidence="2">2.7.13.3</ecNumber>
    </recommendedName>
</protein>
<dbReference type="SUPFAM" id="SSF55785">
    <property type="entry name" value="PYP-like sensor domain (PAS domain)"/>
    <property type="match status" value="1"/>
</dbReference>
<reference evidence="10" key="1">
    <citation type="submission" date="2017-06" db="EMBL/GenBank/DDBJ databases">
        <authorList>
            <person name="Varghese N."/>
            <person name="Submissions S."/>
        </authorList>
    </citation>
    <scope>NUCLEOTIDE SEQUENCE [LARGE SCALE GENOMIC DNA]</scope>
    <source>
        <strain evidence="10">DSM 11116</strain>
    </source>
</reference>
<dbReference type="Gene3D" id="3.30.450.20">
    <property type="entry name" value="PAS domain"/>
    <property type="match status" value="1"/>
</dbReference>
<dbReference type="GO" id="GO:0000155">
    <property type="term" value="F:phosphorelay sensor kinase activity"/>
    <property type="evidence" value="ECO:0007669"/>
    <property type="project" value="InterPro"/>
</dbReference>
<dbReference type="InterPro" id="IPR036890">
    <property type="entry name" value="HATPase_C_sf"/>
</dbReference>
<dbReference type="InterPro" id="IPR013655">
    <property type="entry name" value="PAS_fold_3"/>
</dbReference>
<dbReference type="SUPFAM" id="SSF47384">
    <property type="entry name" value="Homodimeric domain of signal transducing histidine kinase"/>
    <property type="match status" value="1"/>
</dbReference>
<dbReference type="PROSITE" id="PS50109">
    <property type="entry name" value="HIS_KIN"/>
    <property type="match status" value="1"/>
</dbReference>
<evidence type="ECO:0000256" key="2">
    <source>
        <dbReference type="ARBA" id="ARBA00012438"/>
    </source>
</evidence>
<sequence>MLDFAVLFRPFLERGQLLYFVYHLEAQRVVFVSSAYEGIVGRSPETVNEDLPSLLARLHPDDLEYASTRMKHLLQGKFVEDIELRLRPALDPEEQVQWLCCTAARVEYAPGHTYLSGTLQDNTSTRQYMENADRFNKKKNTTLEILSHDLAGPFTMIQQVAGYVSEKVEGLKDDKLNELLSVMKTTCQDSINLIRDFVDNEFLESVNVDMKTERINLAHELSDLIGQFQKSETNLEKYFAYEGPEQLYYSLDYNKFMQVFNNLLSNSMKFTPDGGRITVTLEQQPNQLLLSVADTGIGIPEVMQPVIFERFTPARRPGLRGEKTTGLGMSIIKTIVELHQGHIWLESKEGEGSTFFISLPLDKLG</sequence>
<evidence type="ECO:0000256" key="6">
    <source>
        <dbReference type="ARBA" id="ARBA00023012"/>
    </source>
</evidence>
<dbReference type="Pfam" id="PF02518">
    <property type="entry name" value="HATPase_c"/>
    <property type="match status" value="1"/>
</dbReference>
<keyword evidence="6" id="KW-0902">Two-component regulatory system</keyword>
<accession>A0A212UGG6</accession>
<dbReference type="Proteomes" id="UP000198131">
    <property type="component" value="Unassembled WGS sequence"/>
</dbReference>
<dbReference type="InterPro" id="IPR000014">
    <property type="entry name" value="PAS"/>
</dbReference>
<dbReference type="CDD" id="cd00130">
    <property type="entry name" value="PAS"/>
    <property type="match status" value="1"/>
</dbReference>
<evidence type="ECO:0000256" key="4">
    <source>
        <dbReference type="ARBA" id="ARBA00022679"/>
    </source>
</evidence>
<dbReference type="InterPro" id="IPR004358">
    <property type="entry name" value="Sig_transdc_His_kin-like_C"/>
</dbReference>
<keyword evidence="3" id="KW-0597">Phosphoprotein</keyword>
<dbReference type="PANTHER" id="PTHR43711">
    <property type="entry name" value="TWO-COMPONENT HISTIDINE KINASE"/>
    <property type="match status" value="1"/>
</dbReference>
<dbReference type="SUPFAM" id="SSF55874">
    <property type="entry name" value="ATPase domain of HSP90 chaperone/DNA topoisomerase II/histidine kinase"/>
    <property type="match status" value="1"/>
</dbReference>
<proteinExistence type="predicted"/>
<dbReference type="PROSITE" id="PS50112">
    <property type="entry name" value="PAS"/>
    <property type="match status" value="1"/>
</dbReference>
<dbReference type="InterPro" id="IPR035965">
    <property type="entry name" value="PAS-like_dom_sf"/>
</dbReference>
<evidence type="ECO:0000256" key="1">
    <source>
        <dbReference type="ARBA" id="ARBA00000085"/>
    </source>
</evidence>
<keyword evidence="4" id="KW-0808">Transferase</keyword>
<dbReference type="PANTHER" id="PTHR43711:SF31">
    <property type="entry name" value="HISTIDINE KINASE"/>
    <property type="match status" value="1"/>
</dbReference>
<evidence type="ECO:0000259" key="8">
    <source>
        <dbReference type="PROSITE" id="PS50112"/>
    </source>
</evidence>
<dbReference type="PRINTS" id="PR00344">
    <property type="entry name" value="BCTRLSENSOR"/>
</dbReference>
<evidence type="ECO:0000259" key="7">
    <source>
        <dbReference type="PROSITE" id="PS50109"/>
    </source>
</evidence>
<dbReference type="Pfam" id="PF08447">
    <property type="entry name" value="PAS_3"/>
    <property type="match status" value="1"/>
</dbReference>
<dbReference type="InterPro" id="IPR050736">
    <property type="entry name" value="Sensor_HK_Regulatory"/>
</dbReference>
<evidence type="ECO:0000256" key="5">
    <source>
        <dbReference type="ARBA" id="ARBA00022777"/>
    </source>
</evidence>
<dbReference type="CDD" id="cd00075">
    <property type="entry name" value="HATPase"/>
    <property type="match status" value="1"/>
</dbReference>
<dbReference type="InterPro" id="IPR036097">
    <property type="entry name" value="HisK_dim/P_sf"/>
</dbReference>
<evidence type="ECO:0000256" key="3">
    <source>
        <dbReference type="ARBA" id="ARBA00022553"/>
    </source>
</evidence>
<dbReference type="Gene3D" id="1.10.287.130">
    <property type="match status" value="1"/>
</dbReference>
<keyword evidence="5 9" id="KW-0418">Kinase</keyword>
<dbReference type="InterPro" id="IPR003594">
    <property type="entry name" value="HATPase_dom"/>
</dbReference>
<dbReference type="EC" id="2.7.13.3" evidence="2"/>
<feature type="domain" description="Histidine kinase" evidence="7">
    <location>
        <begin position="145"/>
        <end position="363"/>
    </location>
</feature>
<comment type="catalytic activity">
    <reaction evidence="1">
        <text>ATP + protein L-histidine = ADP + protein N-phospho-L-histidine.</text>
        <dbReference type="EC" id="2.7.13.3"/>
    </reaction>
</comment>
<feature type="domain" description="PAS" evidence="8">
    <location>
        <begin position="19"/>
        <end position="77"/>
    </location>
</feature>
<evidence type="ECO:0000313" key="9">
    <source>
        <dbReference type="EMBL" id="SNC77260.1"/>
    </source>
</evidence>
<dbReference type="AlphaFoldDB" id="A0A212UGG6"/>
<evidence type="ECO:0000313" key="10">
    <source>
        <dbReference type="Proteomes" id="UP000198131"/>
    </source>
</evidence>
<dbReference type="EMBL" id="FYEW01000003">
    <property type="protein sequence ID" value="SNC77260.1"/>
    <property type="molecule type" value="Genomic_DNA"/>
</dbReference>
<gene>
    <name evidence="9" type="ORF">SAMN06265337_3843</name>
</gene>
<name>A0A212UGG6_9BACT</name>
<organism evidence="9 10">
    <name type="scientific">Hymenobacter gelipurpurascens</name>
    <dbReference type="NCBI Taxonomy" id="89968"/>
    <lineage>
        <taxon>Bacteria</taxon>
        <taxon>Pseudomonadati</taxon>
        <taxon>Bacteroidota</taxon>
        <taxon>Cytophagia</taxon>
        <taxon>Cytophagales</taxon>
        <taxon>Hymenobacteraceae</taxon>
        <taxon>Hymenobacter</taxon>
    </lineage>
</organism>
<dbReference type="SMART" id="SM00387">
    <property type="entry name" value="HATPase_c"/>
    <property type="match status" value="1"/>
</dbReference>
<keyword evidence="10" id="KW-1185">Reference proteome</keyword>